<evidence type="ECO:0000313" key="2">
    <source>
        <dbReference type="EMBL" id="PLA41015.1"/>
    </source>
</evidence>
<sequence>MEKRKLSQRFLCAAYKYRNFFGFLSLFLLILCSIFKNYNFGFLVGFILVSLIAFLPEIKKVIIDFKISEIYGVKFNVEALKNELRQVLENEGEVLKDSTLDKVATAAVNRMIKVSPYTQYEEDIASVLHNLGYLFTQNTGVVIGKNRFNCDFIVDVEHSESIQTVIIEAKFFRHDYLSEREIEQISKIFSSLYRYQGKTVRFLIISNREILLDELKRISSMANVPIEFIKFIKFDMNKDILFEDLKNYFDKFENE</sequence>
<accession>A0A2I1XEI5</accession>
<reference evidence="2 3" key="1">
    <citation type="submission" date="2017-12" db="EMBL/GenBank/DDBJ databases">
        <title>Phylogenetic diversity of female urinary microbiome.</title>
        <authorList>
            <person name="Thomas-White K."/>
            <person name="Wolfe A.J."/>
        </authorList>
    </citation>
    <scope>NUCLEOTIDE SEQUENCE [LARGE SCALE GENOMIC DNA]</scope>
    <source>
        <strain evidence="2 3">UMB0321</strain>
    </source>
</reference>
<dbReference type="AlphaFoldDB" id="A0A2I1XEI5"/>
<protein>
    <submittedName>
        <fullName evidence="2">Uncharacterized protein</fullName>
    </submittedName>
</protein>
<gene>
    <name evidence="2" type="ORF">CYK00_03075</name>
</gene>
<keyword evidence="1" id="KW-0472">Membrane</keyword>
<evidence type="ECO:0000313" key="3">
    <source>
        <dbReference type="Proteomes" id="UP000234767"/>
    </source>
</evidence>
<feature type="transmembrane region" description="Helical" evidence="1">
    <location>
        <begin position="20"/>
        <end position="36"/>
    </location>
</feature>
<dbReference type="EMBL" id="PKJO01000002">
    <property type="protein sequence ID" value="PLA41015.1"/>
    <property type="molecule type" value="Genomic_DNA"/>
</dbReference>
<proteinExistence type="predicted"/>
<keyword evidence="1" id="KW-0812">Transmembrane</keyword>
<organism evidence="2 3">
    <name type="scientific">Neisseria sicca</name>
    <dbReference type="NCBI Taxonomy" id="490"/>
    <lineage>
        <taxon>Bacteria</taxon>
        <taxon>Pseudomonadati</taxon>
        <taxon>Pseudomonadota</taxon>
        <taxon>Betaproteobacteria</taxon>
        <taxon>Neisseriales</taxon>
        <taxon>Neisseriaceae</taxon>
        <taxon>Neisseria</taxon>
    </lineage>
</organism>
<name>A0A2I1XEI5_NEISI</name>
<dbReference type="RefSeq" id="WP_101809920.1">
    <property type="nucleotide sequence ID" value="NZ_PKJO01000002.1"/>
</dbReference>
<dbReference type="Proteomes" id="UP000234767">
    <property type="component" value="Unassembled WGS sequence"/>
</dbReference>
<comment type="caution">
    <text evidence="2">The sequence shown here is derived from an EMBL/GenBank/DDBJ whole genome shotgun (WGS) entry which is preliminary data.</text>
</comment>
<keyword evidence="1" id="KW-1133">Transmembrane helix</keyword>
<evidence type="ECO:0000256" key="1">
    <source>
        <dbReference type="SAM" id="Phobius"/>
    </source>
</evidence>